<proteinExistence type="predicted"/>
<evidence type="ECO:0000313" key="1">
    <source>
        <dbReference type="Proteomes" id="UP000887579"/>
    </source>
</evidence>
<sequence>MYTSVQKFTKIIYEVIKKWEKRDANTLHTDEMGFRWRVRGLRAILVVDCSGFSYVDHLGLNTLMRIYRDLEADGVITRFASPKSELKRVFQSTDFFEKVPQEAVFDSVRVAVHYNNKRSTV</sequence>
<reference evidence="2" key="1">
    <citation type="submission" date="2022-11" db="UniProtKB">
        <authorList>
            <consortium name="WormBaseParasite"/>
        </authorList>
    </citation>
    <scope>IDENTIFICATION</scope>
</reference>
<evidence type="ECO:0000313" key="2">
    <source>
        <dbReference type="WBParaSite" id="ES5_v2.g860.t1"/>
    </source>
</evidence>
<protein>
    <submittedName>
        <fullName evidence="2">STAS domain-containing protein</fullName>
    </submittedName>
</protein>
<dbReference type="WBParaSite" id="ES5_v2.g860.t1">
    <property type="protein sequence ID" value="ES5_v2.g860.t1"/>
    <property type="gene ID" value="ES5_v2.g860"/>
</dbReference>
<accession>A0AC34GVA9</accession>
<name>A0AC34GVA9_9BILA</name>
<organism evidence="1 2">
    <name type="scientific">Panagrolaimus sp. ES5</name>
    <dbReference type="NCBI Taxonomy" id="591445"/>
    <lineage>
        <taxon>Eukaryota</taxon>
        <taxon>Metazoa</taxon>
        <taxon>Ecdysozoa</taxon>
        <taxon>Nematoda</taxon>
        <taxon>Chromadorea</taxon>
        <taxon>Rhabditida</taxon>
        <taxon>Tylenchina</taxon>
        <taxon>Panagrolaimomorpha</taxon>
        <taxon>Panagrolaimoidea</taxon>
        <taxon>Panagrolaimidae</taxon>
        <taxon>Panagrolaimus</taxon>
    </lineage>
</organism>
<dbReference type="Proteomes" id="UP000887579">
    <property type="component" value="Unplaced"/>
</dbReference>